<feature type="transmembrane region" description="Helical" evidence="1">
    <location>
        <begin position="57"/>
        <end position="78"/>
    </location>
</feature>
<dbReference type="EMBL" id="QCZG01000052">
    <property type="protein sequence ID" value="PWA07141.1"/>
    <property type="molecule type" value="Genomic_DNA"/>
</dbReference>
<dbReference type="Proteomes" id="UP000245998">
    <property type="component" value="Unassembled WGS sequence"/>
</dbReference>
<reference evidence="2 3" key="1">
    <citation type="submission" date="2018-04" db="EMBL/GenBank/DDBJ databases">
        <title>Camelliibacillus theae gen. nov., sp. nov., isolated from Pu'er tea.</title>
        <authorList>
            <person name="Niu L."/>
        </authorList>
    </citation>
    <scope>NUCLEOTIDE SEQUENCE [LARGE SCALE GENOMIC DNA]</scope>
    <source>
        <strain evidence="2 3">T8</strain>
    </source>
</reference>
<feature type="transmembrane region" description="Helical" evidence="1">
    <location>
        <begin position="99"/>
        <end position="129"/>
    </location>
</feature>
<protein>
    <recommendedName>
        <fullName evidence="4">ABC transporter permease</fullName>
    </recommendedName>
</protein>
<feature type="transmembrane region" description="Helical" evidence="1">
    <location>
        <begin position="149"/>
        <end position="169"/>
    </location>
</feature>
<proteinExistence type="predicted"/>
<comment type="caution">
    <text evidence="2">The sequence shown here is derived from an EMBL/GenBank/DDBJ whole genome shotgun (WGS) entry which is preliminary data.</text>
</comment>
<dbReference type="AlphaFoldDB" id="A0A2U1JPP6"/>
<gene>
    <name evidence="2" type="ORF">DCC39_16760</name>
</gene>
<dbReference type="Pfam" id="PF12730">
    <property type="entry name" value="ABC2_membrane_4"/>
    <property type="match status" value="1"/>
</dbReference>
<name>A0A2U1JPP6_9BACI</name>
<keyword evidence="1" id="KW-0812">Transmembrane</keyword>
<dbReference type="OrthoDB" id="9784784at2"/>
<feature type="transmembrane region" description="Helical" evidence="1">
    <location>
        <begin position="176"/>
        <end position="197"/>
    </location>
</feature>
<evidence type="ECO:0000313" key="2">
    <source>
        <dbReference type="EMBL" id="PWA07141.1"/>
    </source>
</evidence>
<dbReference type="RefSeq" id="WP_116556052.1">
    <property type="nucleotide sequence ID" value="NZ_QCZG01000052.1"/>
</dbReference>
<keyword evidence="1" id="KW-1133">Transmembrane helix</keyword>
<feature type="transmembrane region" description="Helical" evidence="1">
    <location>
        <begin position="203"/>
        <end position="221"/>
    </location>
</feature>
<keyword evidence="1" id="KW-0472">Membrane</keyword>
<accession>A0A2U1JPP6</accession>
<feature type="transmembrane region" description="Helical" evidence="1">
    <location>
        <begin position="12"/>
        <end position="37"/>
    </location>
</feature>
<keyword evidence="3" id="KW-1185">Reference proteome</keyword>
<sequence length="230" mass="25084">MKHLIKLEFKKGALNGYLWGALLAYAGIAGLMVIIYFTSHNMAEDGFQNYEDALNAINTLVLATFIIYASVLISKLIINEFKDKTITLLFAYPINRKKLILAKLSIVFFWTFVNVVLANLLIDALFITINHSFGYVSGTLTTTLLVHHAIYVLLQAFGAAGMSLLALVLGLRKKSAAATVASSIFIVMIVCSSNGGFSLSSIIVIPLSLAVLGILITYLSFRNIDRVDVG</sequence>
<evidence type="ECO:0000256" key="1">
    <source>
        <dbReference type="SAM" id="Phobius"/>
    </source>
</evidence>
<evidence type="ECO:0000313" key="3">
    <source>
        <dbReference type="Proteomes" id="UP000245998"/>
    </source>
</evidence>
<evidence type="ECO:0008006" key="4">
    <source>
        <dbReference type="Google" id="ProtNLM"/>
    </source>
</evidence>
<organism evidence="2 3">
    <name type="scientific">Pueribacillus theae</name>
    <dbReference type="NCBI Taxonomy" id="2171751"/>
    <lineage>
        <taxon>Bacteria</taxon>
        <taxon>Bacillati</taxon>
        <taxon>Bacillota</taxon>
        <taxon>Bacilli</taxon>
        <taxon>Bacillales</taxon>
        <taxon>Bacillaceae</taxon>
        <taxon>Pueribacillus</taxon>
    </lineage>
</organism>